<dbReference type="EMBL" id="JAZAVK010000002">
    <property type="protein sequence ID" value="KAK7433037.1"/>
    <property type="molecule type" value="Genomic_DNA"/>
</dbReference>
<feature type="region of interest" description="Disordered" evidence="1">
    <location>
        <begin position="101"/>
        <end position="126"/>
    </location>
</feature>
<comment type="caution">
    <text evidence="2">The sequence shown here is derived from an EMBL/GenBank/DDBJ whole genome shotgun (WGS) entry which is preliminary data.</text>
</comment>
<gene>
    <name evidence="2" type="ORF">QQZ08_000510</name>
</gene>
<evidence type="ECO:0000256" key="1">
    <source>
        <dbReference type="SAM" id="MobiDB-lite"/>
    </source>
</evidence>
<keyword evidence="3" id="KW-1185">Reference proteome</keyword>
<dbReference type="Proteomes" id="UP001498421">
    <property type="component" value="Unassembled WGS sequence"/>
</dbReference>
<name>A0ABR1IKG4_9HYPO</name>
<accession>A0ABR1IKG4</accession>
<evidence type="ECO:0000313" key="2">
    <source>
        <dbReference type="EMBL" id="KAK7433037.1"/>
    </source>
</evidence>
<organism evidence="2 3">
    <name type="scientific">Neonectria magnoliae</name>
    <dbReference type="NCBI Taxonomy" id="2732573"/>
    <lineage>
        <taxon>Eukaryota</taxon>
        <taxon>Fungi</taxon>
        <taxon>Dikarya</taxon>
        <taxon>Ascomycota</taxon>
        <taxon>Pezizomycotina</taxon>
        <taxon>Sordariomycetes</taxon>
        <taxon>Hypocreomycetidae</taxon>
        <taxon>Hypocreales</taxon>
        <taxon>Nectriaceae</taxon>
        <taxon>Neonectria</taxon>
    </lineage>
</organism>
<sequence>MRSFTLDKPSTCDVTEDTIKDRRLKKRELDHKAQHLARERTKSRITHLEAMVTHLKQSDANSRVLSLTNHLSQATSDRDKLLNALESLTCLFAITSRMRREARKGSLPQRRSRIGQRQHDGAPMSQVQHSPWMFMSRQFQPLMLLYCLG</sequence>
<evidence type="ECO:0000313" key="3">
    <source>
        <dbReference type="Proteomes" id="UP001498421"/>
    </source>
</evidence>
<reference evidence="2 3" key="1">
    <citation type="journal article" date="2025" name="Microbiol. Resour. Announc.">
        <title>Draft genome sequences for Neonectria magnoliae and Neonectria punicea, canker pathogens of Liriodendron tulipifera and Acer saccharum in West Virginia.</title>
        <authorList>
            <person name="Petronek H.M."/>
            <person name="Kasson M.T."/>
            <person name="Metheny A.M."/>
            <person name="Stauder C.M."/>
            <person name="Lovett B."/>
            <person name="Lynch S.C."/>
            <person name="Garnas J.R."/>
            <person name="Kasson L.R."/>
            <person name="Stajich J.E."/>
        </authorList>
    </citation>
    <scope>NUCLEOTIDE SEQUENCE [LARGE SCALE GENOMIC DNA]</scope>
    <source>
        <strain evidence="2 3">NRRL 64651</strain>
    </source>
</reference>
<proteinExistence type="predicted"/>
<evidence type="ECO:0008006" key="4">
    <source>
        <dbReference type="Google" id="ProtNLM"/>
    </source>
</evidence>
<protein>
    <recommendedName>
        <fullName evidence="4">BHLH domain-containing protein</fullName>
    </recommendedName>
</protein>